<evidence type="ECO:0008006" key="9">
    <source>
        <dbReference type="Google" id="ProtNLM"/>
    </source>
</evidence>
<evidence type="ECO:0000313" key="7">
    <source>
        <dbReference type="EMBL" id="PAV65090.1"/>
    </source>
</evidence>
<dbReference type="AlphaFoldDB" id="A0A2A2JTV8"/>
<dbReference type="SUPFAM" id="SSF51735">
    <property type="entry name" value="NAD(P)-binding Rossmann-fold domains"/>
    <property type="match status" value="1"/>
</dbReference>
<dbReference type="GO" id="GO:0005777">
    <property type="term" value="C:peroxisome"/>
    <property type="evidence" value="ECO:0007669"/>
    <property type="project" value="TreeGrafter"/>
</dbReference>
<accession>A0A2A2JTV8</accession>
<dbReference type="PANTHER" id="PTHR23309:SF49">
    <property type="entry name" value="PEROXISOMAL BIFUNCTIONAL ENZYME"/>
    <property type="match status" value="1"/>
</dbReference>
<dbReference type="InterPro" id="IPR006108">
    <property type="entry name" value="3HC_DH_C"/>
</dbReference>
<dbReference type="SUPFAM" id="SSF48179">
    <property type="entry name" value="6-phosphogluconate dehydrogenase C-terminal domain-like"/>
    <property type="match status" value="2"/>
</dbReference>
<dbReference type="GO" id="GO:0006635">
    <property type="term" value="P:fatty acid beta-oxidation"/>
    <property type="evidence" value="ECO:0007669"/>
    <property type="project" value="TreeGrafter"/>
</dbReference>
<dbReference type="Pfam" id="PF00725">
    <property type="entry name" value="3HCDH"/>
    <property type="match status" value="1"/>
</dbReference>
<dbReference type="PANTHER" id="PTHR23309">
    <property type="entry name" value="3-HYDROXYACYL-COA DEHYROGENASE"/>
    <property type="match status" value="1"/>
</dbReference>
<keyword evidence="1" id="KW-0560">Oxidoreductase</keyword>
<dbReference type="FunFam" id="3.40.50.720:FF:000796">
    <property type="entry name" value="Enoyl-CoA Hydratase"/>
    <property type="match status" value="1"/>
</dbReference>
<keyword evidence="8" id="KW-1185">Reference proteome</keyword>
<dbReference type="EMBL" id="LIAE01010222">
    <property type="protein sequence ID" value="PAV65090.1"/>
    <property type="molecule type" value="Genomic_DNA"/>
</dbReference>
<dbReference type="GO" id="GO:0016829">
    <property type="term" value="F:lyase activity"/>
    <property type="evidence" value="ECO:0007669"/>
    <property type="project" value="UniProtKB-KW"/>
</dbReference>
<keyword evidence="4" id="KW-0511">Multifunctional enzyme</keyword>
<evidence type="ECO:0000259" key="6">
    <source>
        <dbReference type="Pfam" id="PF02737"/>
    </source>
</evidence>
<comment type="caution">
    <text evidence="7">The sequence shown here is derived from an EMBL/GenBank/DDBJ whole genome shotgun (WGS) entry which is preliminary data.</text>
</comment>
<dbReference type="InterPro" id="IPR006176">
    <property type="entry name" value="3-OHacyl-CoA_DH_NAD-bd"/>
</dbReference>
<proteinExistence type="predicted"/>
<evidence type="ECO:0000313" key="8">
    <source>
        <dbReference type="Proteomes" id="UP000218231"/>
    </source>
</evidence>
<dbReference type="FunFam" id="1.10.1040.50:FF:000006">
    <property type="entry name" value="Peroxisomal bifunctional enzyme"/>
    <property type="match status" value="1"/>
</dbReference>
<evidence type="ECO:0000256" key="1">
    <source>
        <dbReference type="ARBA" id="ARBA00023002"/>
    </source>
</evidence>
<organism evidence="7 8">
    <name type="scientific">Diploscapter pachys</name>
    <dbReference type="NCBI Taxonomy" id="2018661"/>
    <lineage>
        <taxon>Eukaryota</taxon>
        <taxon>Metazoa</taxon>
        <taxon>Ecdysozoa</taxon>
        <taxon>Nematoda</taxon>
        <taxon>Chromadorea</taxon>
        <taxon>Rhabditida</taxon>
        <taxon>Rhabditina</taxon>
        <taxon>Rhabditomorpha</taxon>
        <taxon>Rhabditoidea</taxon>
        <taxon>Rhabditidae</taxon>
        <taxon>Diploscapter</taxon>
    </lineage>
</organism>
<sequence>MMGAISKAKQWHLPNNRGSYETAKPVQVRKTAVIGGGTMGRGIAISLCRAGYDTMIVEYDQKGLDACKRELDLTYKREMKLKRMQQGDVDKLINGMKFTLNLEDTRDCDLIIEAVFEEMVIKKELFKKLDKIVKPGAILASNTSTLDFDEMSSVLSDRTRLVGMHFFNPPHVIKVVEIVFGSYTSAQAVATAFATCDAMKKFAVLVGNCPFFVFNRLLFVYLAQAHKLLYQYGIMPKHVDAIVVSYGFLMGPLTMNDMNGHDVGEKLKKEWNIESSPIEKELYKRKRYGRKNGKGFYRYDPKTQKKEDDPEIEGIIERLASQAHVNMQLYSDSDMIEFLFYPLVNEGFLCVEEGIIEDESLVDLMFIFGFGWPPATGGPMRWGRKKGLRRIAGRVAHWHILEPEKREYKISKTLEKIFRQPYLANL</sequence>
<evidence type="ECO:0000256" key="2">
    <source>
        <dbReference type="ARBA" id="ARBA00023235"/>
    </source>
</evidence>
<dbReference type="InterPro" id="IPR036291">
    <property type="entry name" value="NAD(P)-bd_dom_sf"/>
</dbReference>
<name>A0A2A2JTV8_9BILA</name>
<dbReference type="InterPro" id="IPR008927">
    <property type="entry name" value="6-PGluconate_DH-like_C_sf"/>
</dbReference>
<dbReference type="Gene3D" id="1.10.1040.50">
    <property type="match status" value="1"/>
</dbReference>
<feature type="domain" description="3-hydroxyacyl-CoA dehydrogenase C-terminal" evidence="5">
    <location>
        <begin position="212"/>
        <end position="299"/>
    </location>
</feature>
<dbReference type="GO" id="GO:0016853">
    <property type="term" value="F:isomerase activity"/>
    <property type="evidence" value="ECO:0007669"/>
    <property type="project" value="UniProtKB-KW"/>
</dbReference>
<dbReference type="STRING" id="2018661.A0A2A2JTV8"/>
<reference evidence="7 8" key="1">
    <citation type="journal article" date="2017" name="Curr. Biol.">
        <title>Genome architecture and evolution of a unichromosomal asexual nematode.</title>
        <authorList>
            <person name="Fradin H."/>
            <person name="Zegar C."/>
            <person name="Gutwein M."/>
            <person name="Lucas J."/>
            <person name="Kovtun M."/>
            <person name="Corcoran D."/>
            <person name="Baugh L.R."/>
            <person name="Kiontke K."/>
            <person name="Gunsalus K."/>
            <person name="Fitch D.H."/>
            <person name="Piano F."/>
        </authorList>
    </citation>
    <scope>NUCLEOTIDE SEQUENCE [LARGE SCALE GENOMIC DNA]</scope>
    <source>
        <strain evidence="7">PF1309</strain>
    </source>
</reference>
<dbReference type="Proteomes" id="UP000218231">
    <property type="component" value="Unassembled WGS sequence"/>
</dbReference>
<keyword evidence="2" id="KW-0413">Isomerase</keyword>
<dbReference type="GO" id="GO:0003857">
    <property type="term" value="F:(3S)-3-hydroxyacyl-CoA dehydrogenase (NAD+) activity"/>
    <property type="evidence" value="ECO:0007669"/>
    <property type="project" value="TreeGrafter"/>
</dbReference>
<evidence type="ECO:0000256" key="3">
    <source>
        <dbReference type="ARBA" id="ARBA00023239"/>
    </source>
</evidence>
<dbReference type="Pfam" id="PF02737">
    <property type="entry name" value="3HCDH_N"/>
    <property type="match status" value="1"/>
</dbReference>
<protein>
    <recommendedName>
        <fullName evidence="9">3-hydroxyacyl-CoA dehydrogenase NAD binding domain-containing protein</fullName>
    </recommendedName>
</protein>
<feature type="domain" description="3-hydroxyacyl-CoA dehydrogenase NAD binding" evidence="6">
    <location>
        <begin position="31"/>
        <end position="208"/>
    </location>
</feature>
<keyword evidence="3" id="KW-0456">Lyase</keyword>
<dbReference type="OrthoDB" id="2018133at2759"/>
<evidence type="ECO:0000256" key="4">
    <source>
        <dbReference type="ARBA" id="ARBA00023268"/>
    </source>
</evidence>
<dbReference type="Gene3D" id="3.40.50.720">
    <property type="entry name" value="NAD(P)-binding Rossmann-like Domain"/>
    <property type="match status" value="1"/>
</dbReference>
<evidence type="ECO:0000259" key="5">
    <source>
        <dbReference type="Pfam" id="PF00725"/>
    </source>
</evidence>
<gene>
    <name evidence="7" type="ORF">WR25_20204</name>
</gene>
<dbReference type="GO" id="GO:0070403">
    <property type="term" value="F:NAD+ binding"/>
    <property type="evidence" value="ECO:0007669"/>
    <property type="project" value="InterPro"/>
</dbReference>